<evidence type="ECO:0000313" key="2">
    <source>
        <dbReference type="Proteomes" id="UP001233172"/>
    </source>
</evidence>
<reference evidence="1" key="2">
    <citation type="submission" date="2023-04" db="EMBL/GenBank/DDBJ databases">
        <authorList>
            <person name="Bu L."/>
            <person name="Lu L."/>
            <person name="Laidemitt M.R."/>
            <person name="Zhang S.M."/>
            <person name="Mutuku M."/>
            <person name="Mkoji G."/>
            <person name="Steinauer M."/>
            <person name="Loker E.S."/>
        </authorList>
    </citation>
    <scope>NUCLEOTIDE SEQUENCE</scope>
    <source>
        <strain evidence="1">KasaAsao</strain>
        <tissue evidence="1">Whole Snail</tissue>
    </source>
</reference>
<protein>
    <submittedName>
        <fullName evidence="1">Uncharacterized protein</fullName>
    </submittedName>
</protein>
<reference evidence="1" key="1">
    <citation type="journal article" date="2023" name="PLoS Negl. Trop. Dis.">
        <title>A genome sequence for Biomphalaria pfeifferi, the major vector snail for the human-infecting parasite Schistosoma mansoni.</title>
        <authorList>
            <person name="Bu L."/>
            <person name="Lu L."/>
            <person name="Laidemitt M.R."/>
            <person name="Zhang S.M."/>
            <person name="Mutuku M."/>
            <person name="Mkoji G."/>
            <person name="Steinauer M."/>
            <person name="Loker E.S."/>
        </authorList>
    </citation>
    <scope>NUCLEOTIDE SEQUENCE</scope>
    <source>
        <strain evidence="1">KasaAsao</strain>
    </source>
</reference>
<dbReference type="EMBL" id="JASAOG010000136">
    <property type="protein sequence ID" value="KAK0048589.1"/>
    <property type="molecule type" value="Genomic_DNA"/>
</dbReference>
<proteinExistence type="predicted"/>
<dbReference type="AlphaFoldDB" id="A0AAD8F3D5"/>
<accession>A0AAD8F3D5</accession>
<dbReference type="Proteomes" id="UP001233172">
    <property type="component" value="Unassembled WGS sequence"/>
</dbReference>
<evidence type="ECO:0000313" key="1">
    <source>
        <dbReference type="EMBL" id="KAK0048589.1"/>
    </source>
</evidence>
<name>A0AAD8F3D5_BIOPF</name>
<feature type="non-terminal residue" evidence="1">
    <location>
        <position position="1"/>
    </location>
</feature>
<comment type="caution">
    <text evidence="1">The sequence shown here is derived from an EMBL/GenBank/DDBJ whole genome shotgun (WGS) entry which is preliminary data.</text>
</comment>
<sequence>LLWSGVARDASCKRWSYDGCAGHVTGGLVMRRVCWSCDGVQPTVALFFEKRALARRAGRTQAKNSSSMIRLSLS</sequence>
<gene>
    <name evidence="1" type="ORF">Bpfe_022032</name>
</gene>
<keyword evidence="2" id="KW-1185">Reference proteome</keyword>
<organism evidence="1 2">
    <name type="scientific">Biomphalaria pfeifferi</name>
    <name type="common">Bloodfluke planorb</name>
    <name type="synonym">Freshwater snail</name>
    <dbReference type="NCBI Taxonomy" id="112525"/>
    <lineage>
        <taxon>Eukaryota</taxon>
        <taxon>Metazoa</taxon>
        <taxon>Spiralia</taxon>
        <taxon>Lophotrochozoa</taxon>
        <taxon>Mollusca</taxon>
        <taxon>Gastropoda</taxon>
        <taxon>Heterobranchia</taxon>
        <taxon>Euthyneura</taxon>
        <taxon>Panpulmonata</taxon>
        <taxon>Hygrophila</taxon>
        <taxon>Lymnaeoidea</taxon>
        <taxon>Planorbidae</taxon>
        <taxon>Biomphalaria</taxon>
    </lineage>
</organism>